<name>A0A1G8XKZ3_9ACTN</name>
<evidence type="ECO:0000313" key="4">
    <source>
        <dbReference type="EMBL" id="SDJ91332.1"/>
    </source>
</evidence>
<feature type="chain" id="PRO_5039528549" evidence="2">
    <location>
        <begin position="18"/>
        <end position="293"/>
    </location>
</feature>
<keyword evidence="2" id="KW-0732">Signal</keyword>
<dbReference type="Gene3D" id="3.40.710.10">
    <property type="entry name" value="DD-peptidase/beta-lactamase superfamily"/>
    <property type="match status" value="1"/>
</dbReference>
<reference evidence="4 5" key="1">
    <citation type="submission" date="2016-10" db="EMBL/GenBank/DDBJ databases">
        <authorList>
            <person name="de Groot N.N."/>
        </authorList>
    </citation>
    <scope>NUCLEOTIDE SEQUENCE [LARGE SCALE GENOMIC DNA]</scope>
    <source>
        <strain evidence="4 5">CGMCC 4.5727</strain>
    </source>
</reference>
<dbReference type="EMBL" id="FNFF01000003">
    <property type="protein sequence ID" value="SDJ91332.1"/>
    <property type="molecule type" value="Genomic_DNA"/>
</dbReference>
<dbReference type="STRING" id="417292.SAMN05421806_103278"/>
<evidence type="ECO:0000313" key="5">
    <source>
        <dbReference type="Proteomes" id="UP000199155"/>
    </source>
</evidence>
<proteinExistence type="predicted"/>
<dbReference type="InterPro" id="IPR000871">
    <property type="entry name" value="Beta-lactam_class-A"/>
</dbReference>
<dbReference type="RefSeq" id="WP_093608612.1">
    <property type="nucleotide sequence ID" value="NZ_FNFF01000003.1"/>
</dbReference>
<dbReference type="AlphaFoldDB" id="A0A1G8XKZ3"/>
<feature type="compositionally biased region" description="Low complexity" evidence="1">
    <location>
        <begin position="30"/>
        <end position="40"/>
    </location>
</feature>
<dbReference type="OrthoDB" id="3524371at2"/>
<evidence type="ECO:0000259" key="3">
    <source>
        <dbReference type="Pfam" id="PF13354"/>
    </source>
</evidence>
<dbReference type="GO" id="GO:0046677">
    <property type="term" value="P:response to antibiotic"/>
    <property type="evidence" value="ECO:0007669"/>
    <property type="project" value="InterPro"/>
</dbReference>
<feature type="signal peptide" evidence="2">
    <location>
        <begin position="1"/>
        <end position="17"/>
    </location>
</feature>
<dbReference type="Pfam" id="PF13354">
    <property type="entry name" value="Beta-lactamase2"/>
    <property type="match status" value="1"/>
</dbReference>
<protein>
    <submittedName>
        <fullName evidence="4">Beta-lactamase class A</fullName>
    </submittedName>
</protein>
<dbReference type="PROSITE" id="PS51257">
    <property type="entry name" value="PROKAR_LIPOPROTEIN"/>
    <property type="match status" value="1"/>
</dbReference>
<dbReference type="GO" id="GO:0030655">
    <property type="term" value="P:beta-lactam antibiotic catabolic process"/>
    <property type="evidence" value="ECO:0007669"/>
    <property type="project" value="InterPro"/>
</dbReference>
<feature type="region of interest" description="Disordered" evidence="1">
    <location>
        <begin position="209"/>
        <end position="231"/>
    </location>
</feature>
<accession>A0A1G8XKZ3</accession>
<dbReference type="Proteomes" id="UP000199155">
    <property type="component" value="Unassembled WGS sequence"/>
</dbReference>
<keyword evidence="5" id="KW-1185">Reference proteome</keyword>
<feature type="domain" description="Beta-lactamase class A catalytic" evidence="3">
    <location>
        <begin position="118"/>
        <end position="200"/>
    </location>
</feature>
<gene>
    <name evidence="4" type="ORF">SAMN05421806_103278</name>
</gene>
<dbReference type="PANTHER" id="PTHR35333:SF3">
    <property type="entry name" value="BETA-LACTAMASE-TYPE TRANSPEPTIDASE FOLD CONTAINING PROTEIN"/>
    <property type="match status" value="1"/>
</dbReference>
<feature type="region of interest" description="Disordered" evidence="1">
    <location>
        <begin position="23"/>
        <end position="44"/>
    </location>
</feature>
<sequence>MRLARSLVLPLLLCALAGCGTDRAPAVSTPRQAPAAQEAPMEPDKDEQLAAALDAVTTTGEVRFAVAVLDPADGSTGVYGDEGPYDTASIVKVDILVALLLRAQDEGRELTGQERAHAHAMITSSDNAAATALWAVIGGAEGLDAAHARLGLDATRAGTEGRWGLTQTTAADQLVLLDAVFGQPEALTAASQAYVRGLLDAVVEGQDWGVSAAGDDDDGDEGDGSGTGSGGCALKNGWLPRSATGLWDINSIGRVTLDGRELLIAVLSDGHTTKEAGVALVERVARAAARAVV</sequence>
<organism evidence="4 5">
    <name type="scientific">Streptomyces indicus</name>
    <dbReference type="NCBI Taxonomy" id="417292"/>
    <lineage>
        <taxon>Bacteria</taxon>
        <taxon>Bacillati</taxon>
        <taxon>Actinomycetota</taxon>
        <taxon>Actinomycetes</taxon>
        <taxon>Kitasatosporales</taxon>
        <taxon>Streptomycetaceae</taxon>
        <taxon>Streptomyces</taxon>
    </lineage>
</organism>
<feature type="compositionally biased region" description="Acidic residues" evidence="1">
    <location>
        <begin position="214"/>
        <end position="223"/>
    </location>
</feature>
<dbReference type="GO" id="GO:0008800">
    <property type="term" value="F:beta-lactamase activity"/>
    <property type="evidence" value="ECO:0007669"/>
    <property type="project" value="InterPro"/>
</dbReference>
<evidence type="ECO:0000256" key="2">
    <source>
        <dbReference type="SAM" id="SignalP"/>
    </source>
</evidence>
<dbReference type="SUPFAM" id="SSF56601">
    <property type="entry name" value="beta-lactamase/transpeptidase-like"/>
    <property type="match status" value="1"/>
</dbReference>
<dbReference type="InterPro" id="IPR045155">
    <property type="entry name" value="Beta-lactam_cat"/>
</dbReference>
<evidence type="ECO:0000256" key="1">
    <source>
        <dbReference type="SAM" id="MobiDB-lite"/>
    </source>
</evidence>
<dbReference type="PANTHER" id="PTHR35333">
    <property type="entry name" value="BETA-LACTAMASE"/>
    <property type="match status" value="1"/>
</dbReference>
<dbReference type="InterPro" id="IPR012338">
    <property type="entry name" value="Beta-lactam/transpept-like"/>
</dbReference>